<dbReference type="PANTHER" id="PTHR46096:SF1">
    <property type="entry name" value="PERFORIN 1.5"/>
    <property type="match status" value="1"/>
</dbReference>
<dbReference type="GO" id="GO:0022829">
    <property type="term" value="F:wide pore channel activity"/>
    <property type="evidence" value="ECO:0007669"/>
    <property type="project" value="TreeGrafter"/>
</dbReference>
<dbReference type="GeneTree" id="ENSGT00530000063725"/>
<protein>
    <submittedName>
        <fullName evidence="10">Perforin-1-like</fullName>
    </submittedName>
</protein>
<evidence type="ECO:0000256" key="8">
    <source>
        <dbReference type="SAM" id="SignalP"/>
    </source>
</evidence>
<dbReference type="PROSITE" id="PS00279">
    <property type="entry name" value="MACPF_1"/>
    <property type="match status" value="1"/>
</dbReference>
<dbReference type="GO" id="GO:0005576">
    <property type="term" value="C:extracellular region"/>
    <property type="evidence" value="ECO:0007669"/>
    <property type="project" value="UniProtKB-SubCell"/>
</dbReference>
<dbReference type="GO" id="GO:0001771">
    <property type="term" value="P:immunological synapse formation"/>
    <property type="evidence" value="ECO:0007669"/>
    <property type="project" value="TreeGrafter"/>
</dbReference>
<reference evidence="10" key="2">
    <citation type="submission" date="2025-08" db="UniProtKB">
        <authorList>
            <consortium name="Ensembl"/>
        </authorList>
    </citation>
    <scope>IDENTIFICATION</scope>
    <source>
        <strain evidence="10">Guanapo</strain>
    </source>
</reference>
<dbReference type="GO" id="GO:0031640">
    <property type="term" value="P:killing of cells of another organism"/>
    <property type="evidence" value="ECO:0007669"/>
    <property type="project" value="UniProtKB-KW"/>
</dbReference>
<feature type="chain" id="PRO_5018124852" evidence="8">
    <location>
        <begin position="18"/>
        <end position="560"/>
    </location>
</feature>
<evidence type="ECO:0000256" key="6">
    <source>
        <dbReference type="ARBA" id="ARBA00023136"/>
    </source>
</evidence>
<dbReference type="AlphaFoldDB" id="A0A3P9QJ13"/>
<keyword evidence="7" id="KW-1015">Disulfide bond</keyword>
<dbReference type="GO" id="GO:0051607">
    <property type="term" value="P:defense response to virus"/>
    <property type="evidence" value="ECO:0007669"/>
    <property type="project" value="TreeGrafter"/>
</dbReference>
<comment type="subcellular location">
    <subcellularLocation>
        <location evidence="1">Membrane</location>
    </subcellularLocation>
    <subcellularLocation>
        <location evidence="2">Secreted</location>
    </subcellularLocation>
</comment>
<dbReference type="InterPro" id="IPR052784">
    <property type="entry name" value="Perforin-1_pore-forming"/>
</dbReference>
<sequence length="560" mass="63438">FKCILFVLFILLLETLCVVIFVHCDAAPFVPGHNLLGQSFDITTLERKSAHVIDVKNNLTTRNICILCSNPLQNDALQKLPSSVVDFHAIPRCNPEIQSSFHTSASLHRPNIGLNLLVFLFDNFDVGGTGSNIYKFLSKKIKEDRYTFSIHSVTCNHYGFILSTTPPLSLEFKQQLDLLPSHYNYSTKNEYRKFIQTYGTHYFRMVNLGGRLRRVTSSRSCLSSMNGLTSTQVTKCTKQIFTQPYDSATGYRSGLHQHFTEVSGGNDWLGEFSIFQNDSMGYMNWLKSLKEHPDVVSYSLQPLYKLIPSKQQEEMKAAIEHYLEDNALWNLPKEPHCDMTPNVASNCCPQHASRGTLSVTIVRGWDLFGDDIGPELGFYGLQQRSHSCDPQDNVLWPPPWYESIILVRLPLLIEVWDDDVKYDDLLVQCRRFLSPGTHTFKCSGLYGNVQVKYTMTCEPYVTGEKCSHYKPSPLETDDCYLGYIFNTNLPKLKIAILNTKNIKFSSTVLSFHADSPVSGCSPSASVSCPPSCSHSESSYCLPVRFRSRLDVDFLQKLFSC</sequence>
<dbReference type="GO" id="GO:0001913">
    <property type="term" value="P:T cell mediated cytotoxicity"/>
    <property type="evidence" value="ECO:0007669"/>
    <property type="project" value="TreeGrafter"/>
</dbReference>
<dbReference type="Pfam" id="PF01823">
    <property type="entry name" value="MACPF"/>
    <property type="match status" value="1"/>
</dbReference>
<evidence type="ECO:0000256" key="3">
    <source>
        <dbReference type="ARBA" id="ARBA00009214"/>
    </source>
</evidence>
<dbReference type="InterPro" id="IPR020864">
    <property type="entry name" value="MACPF"/>
</dbReference>
<accession>A0A3P9QJ13</accession>
<reference evidence="11" key="1">
    <citation type="submission" date="2013-11" db="EMBL/GenBank/DDBJ databases">
        <title>The genomic landscape of the Guanapo guppy.</title>
        <authorList>
            <person name="Kuenstner A."/>
            <person name="Dreyer C."/>
        </authorList>
    </citation>
    <scope>NUCLEOTIDE SEQUENCE</scope>
    <source>
        <strain evidence="11">Guanapo</strain>
    </source>
</reference>
<evidence type="ECO:0000313" key="11">
    <source>
        <dbReference type="Proteomes" id="UP000242638"/>
    </source>
</evidence>
<feature type="signal peptide" evidence="8">
    <location>
        <begin position="1"/>
        <end position="17"/>
    </location>
</feature>
<keyword evidence="6" id="KW-0472">Membrane</keyword>
<organism evidence="10 11">
    <name type="scientific">Poecilia reticulata</name>
    <name type="common">Guppy</name>
    <name type="synonym">Acanthophacelus reticulatus</name>
    <dbReference type="NCBI Taxonomy" id="8081"/>
    <lineage>
        <taxon>Eukaryota</taxon>
        <taxon>Metazoa</taxon>
        <taxon>Chordata</taxon>
        <taxon>Craniata</taxon>
        <taxon>Vertebrata</taxon>
        <taxon>Euteleostomi</taxon>
        <taxon>Actinopterygii</taxon>
        <taxon>Neopterygii</taxon>
        <taxon>Teleostei</taxon>
        <taxon>Neoteleostei</taxon>
        <taxon>Acanthomorphata</taxon>
        <taxon>Ovalentaria</taxon>
        <taxon>Atherinomorphae</taxon>
        <taxon>Cyprinodontiformes</taxon>
        <taxon>Poeciliidae</taxon>
        <taxon>Poeciliinae</taxon>
        <taxon>Poecilia</taxon>
    </lineage>
</organism>
<feature type="domain" description="MACPF" evidence="9">
    <location>
        <begin position="20"/>
        <end position="337"/>
    </location>
</feature>
<keyword evidence="4" id="KW-0964">Secreted</keyword>
<dbReference type="GO" id="GO:0016020">
    <property type="term" value="C:membrane"/>
    <property type="evidence" value="ECO:0007669"/>
    <property type="project" value="UniProtKB-SubCell"/>
</dbReference>
<evidence type="ECO:0000259" key="9">
    <source>
        <dbReference type="PROSITE" id="PS51412"/>
    </source>
</evidence>
<keyword evidence="5" id="KW-0204">Cytolysis</keyword>
<evidence type="ECO:0000256" key="2">
    <source>
        <dbReference type="ARBA" id="ARBA00004613"/>
    </source>
</evidence>
<name>A0A3P9QJ13_POERE</name>
<evidence type="ECO:0000256" key="5">
    <source>
        <dbReference type="ARBA" id="ARBA00022852"/>
    </source>
</evidence>
<proteinExistence type="inferred from homology"/>
<dbReference type="InterPro" id="IPR035892">
    <property type="entry name" value="C2_domain_sf"/>
</dbReference>
<reference evidence="10" key="3">
    <citation type="submission" date="2025-09" db="UniProtKB">
        <authorList>
            <consortium name="Ensembl"/>
        </authorList>
    </citation>
    <scope>IDENTIFICATION</scope>
    <source>
        <strain evidence="10">Guanapo</strain>
    </source>
</reference>
<comment type="similarity">
    <text evidence="3">Belongs to the complement C6/C7/C8/C9 family.</text>
</comment>
<keyword evidence="8" id="KW-0732">Signal</keyword>
<dbReference type="Proteomes" id="UP000242638">
    <property type="component" value="Unassembled WGS sequence"/>
</dbReference>
<evidence type="ECO:0000256" key="1">
    <source>
        <dbReference type="ARBA" id="ARBA00004370"/>
    </source>
</evidence>
<keyword evidence="11" id="KW-1185">Reference proteome</keyword>
<evidence type="ECO:0000256" key="7">
    <source>
        <dbReference type="ARBA" id="ARBA00023157"/>
    </source>
</evidence>
<dbReference type="Ensembl" id="ENSPRET00000034546.1">
    <property type="protein sequence ID" value="ENSPREP00000034165.1"/>
    <property type="gene ID" value="ENSPREG00000023119.1"/>
</dbReference>
<dbReference type="PROSITE" id="PS51412">
    <property type="entry name" value="MACPF_2"/>
    <property type="match status" value="1"/>
</dbReference>
<evidence type="ECO:0000313" key="10">
    <source>
        <dbReference type="Ensembl" id="ENSPREP00000034165.1"/>
    </source>
</evidence>
<dbReference type="SMART" id="SM00457">
    <property type="entry name" value="MACPF"/>
    <property type="match status" value="1"/>
</dbReference>
<dbReference type="InterPro" id="IPR020863">
    <property type="entry name" value="MACPF_CS"/>
</dbReference>
<evidence type="ECO:0000256" key="4">
    <source>
        <dbReference type="ARBA" id="ARBA00022525"/>
    </source>
</evidence>
<dbReference type="PANTHER" id="PTHR46096">
    <property type="entry name" value="PERFORIN-1"/>
    <property type="match status" value="1"/>
</dbReference>
<dbReference type="Gene3D" id="2.60.40.150">
    <property type="entry name" value="C2 domain"/>
    <property type="match status" value="1"/>
</dbReference>